<accession>U3BYL2</accession>
<dbReference type="AlphaFoldDB" id="U3BYL2"/>
<dbReference type="GO" id="GO:0005886">
    <property type="term" value="C:plasma membrane"/>
    <property type="evidence" value="ECO:0007669"/>
    <property type="project" value="UniProtKB-SubCell"/>
</dbReference>
<keyword evidence="5 7" id="KW-1133">Transmembrane helix</keyword>
<reference evidence="8 9" key="1">
    <citation type="submission" date="2013-09" db="EMBL/GenBank/DDBJ databases">
        <title>Whole genome shotgun sequence of Vibrio azureus NBRC 104587.</title>
        <authorList>
            <person name="Isaki S."/>
            <person name="Hosoyama A."/>
            <person name="Numata M."/>
            <person name="Hashimoto M."/>
            <person name="Hosoyama Y."/>
            <person name="Tsuchikane K."/>
            <person name="Noguchi M."/>
            <person name="Hirakata S."/>
            <person name="Ichikawa N."/>
            <person name="Ohji S."/>
            <person name="Yamazoe A."/>
            <person name="Fujita N."/>
        </authorList>
    </citation>
    <scope>NUCLEOTIDE SEQUENCE [LARGE SCALE GENOMIC DNA]</scope>
    <source>
        <strain evidence="8 9">NBRC 104587</strain>
    </source>
</reference>
<dbReference type="Proteomes" id="UP000016567">
    <property type="component" value="Unassembled WGS sequence"/>
</dbReference>
<evidence type="ECO:0000313" key="8">
    <source>
        <dbReference type="EMBL" id="GAD74384.1"/>
    </source>
</evidence>
<keyword evidence="9" id="KW-1185">Reference proteome</keyword>
<dbReference type="InterPro" id="IPR019305">
    <property type="entry name" value="Uncharacterised_Smp"/>
</dbReference>
<comment type="subcellular location">
    <subcellularLocation>
        <location evidence="1">Cell membrane</location>
    </subcellularLocation>
</comment>
<feature type="transmembrane region" description="Helical" evidence="7">
    <location>
        <begin position="175"/>
        <end position="194"/>
    </location>
</feature>
<sequence>MFRIKWISDNMNESLFSIRNALRIIALVLLGVMLFITVKNSVIISKGNEKIQAQQLETLTKILISQASLSASEMILHKDQERLLKLTEQLAQDKLVFDATVYDALGVRLAASEKALSVREVLGLDTPLSTASIGRQQLVEPVYSDGNVIGFVRVTFETGRVTAFSDHHYRKSDHYMYMMVLMGFICGILFILILRRQPIRRQKEENLLLTK</sequence>
<dbReference type="eggNOG" id="COG3726">
    <property type="taxonomic scope" value="Bacteria"/>
</dbReference>
<keyword evidence="4 7" id="KW-0812">Transmembrane</keyword>
<evidence type="ECO:0008006" key="10">
    <source>
        <dbReference type="Google" id="ProtNLM"/>
    </source>
</evidence>
<protein>
    <recommendedName>
        <fullName evidence="10">Smp protein</fullName>
    </recommendedName>
</protein>
<name>U3BYL2_9VIBR</name>
<evidence type="ECO:0000313" key="9">
    <source>
        <dbReference type="Proteomes" id="UP000016567"/>
    </source>
</evidence>
<organism evidence="8 9">
    <name type="scientific">Vibrio azureus NBRC 104587</name>
    <dbReference type="NCBI Taxonomy" id="1219077"/>
    <lineage>
        <taxon>Bacteria</taxon>
        <taxon>Pseudomonadati</taxon>
        <taxon>Pseudomonadota</taxon>
        <taxon>Gammaproteobacteria</taxon>
        <taxon>Vibrionales</taxon>
        <taxon>Vibrionaceae</taxon>
        <taxon>Vibrio</taxon>
    </lineage>
</organism>
<evidence type="ECO:0000256" key="6">
    <source>
        <dbReference type="ARBA" id="ARBA00023136"/>
    </source>
</evidence>
<comment type="caution">
    <text evidence="8">The sequence shown here is derived from an EMBL/GenBank/DDBJ whole genome shotgun (WGS) entry which is preliminary data.</text>
</comment>
<evidence type="ECO:0000256" key="3">
    <source>
        <dbReference type="ARBA" id="ARBA00022475"/>
    </source>
</evidence>
<feature type="transmembrane region" description="Helical" evidence="7">
    <location>
        <begin position="21"/>
        <end position="38"/>
    </location>
</feature>
<dbReference type="Pfam" id="PF10144">
    <property type="entry name" value="SMP_2"/>
    <property type="match status" value="1"/>
</dbReference>
<evidence type="ECO:0000256" key="4">
    <source>
        <dbReference type="ARBA" id="ARBA00022692"/>
    </source>
</evidence>
<keyword evidence="3" id="KW-1003">Cell membrane</keyword>
<evidence type="ECO:0000256" key="1">
    <source>
        <dbReference type="ARBA" id="ARBA00004236"/>
    </source>
</evidence>
<evidence type="ECO:0000256" key="7">
    <source>
        <dbReference type="SAM" id="Phobius"/>
    </source>
</evidence>
<dbReference type="STRING" id="1219077.VAZ01S_010_00370"/>
<proteinExistence type="inferred from homology"/>
<dbReference type="EMBL" id="BATL01000010">
    <property type="protein sequence ID" value="GAD74384.1"/>
    <property type="molecule type" value="Genomic_DNA"/>
</dbReference>
<evidence type="ECO:0000256" key="2">
    <source>
        <dbReference type="ARBA" id="ARBA00005362"/>
    </source>
</evidence>
<evidence type="ECO:0000256" key="5">
    <source>
        <dbReference type="ARBA" id="ARBA00022989"/>
    </source>
</evidence>
<gene>
    <name evidence="8" type="ORF">VAZ01S_010_00370</name>
</gene>
<comment type="similarity">
    <text evidence="2">Belongs to the Smp family.</text>
</comment>
<keyword evidence="6 7" id="KW-0472">Membrane</keyword>